<dbReference type="GO" id="GO:0042121">
    <property type="term" value="P:alginic acid biosynthetic process"/>
    <property type="evidence" value="ECO:0007669"/>
    <property type="project" value="UniProtKB-UniRule"/>
</dbReference>
<evidence type="ECO:0000256" key="2">
    <source>
        <dbReference type="ARBA" id="ARBA00005182"/>
    </source>
</evidence>
<dbReference type="InterPro" id="IPR028362">
    <property type="entry name" value="AlgI"/>
</dbReference>
<evidence type="ECO:0000256" key="5">
    <source>
        <dbReference type="ARBA" id="ARBA00022679"/>
    </source>
</evidence>
<dbReference type="AlphaFoldDB" id="A0A2K9LJV0"/>
<feature type="transmembrane region" description="Helical" evidence="12">
    <location>
        <begin position="78"/>
        <end position="95"/>
    </location>
</feature>
<evidence type="ECO:0000256" key="10">
    <source>
        <dbReference type="ARBA" id="ARBA00023315"/>
    </source>
</evidence>
<feature type="transmembrane region" description="Helical" evidence="12">
    <location>
        <begin position="408"/>
        <end position="429"/>
    </location>
</feature>
<feature type="transmembrane region" description="Helical" evidence="12">
    <location>
        <begin position="441"/>
        <end position="459"/>
    </location>
</feature>
<evidence type="ECO:0000256" key="9">
    <source>
        <dbReference type="ARBA" id="ARBA00023136"/>
    </source>
</evidence>
<evidence type="ECO:0000256" key="12">
    <source>
        <dbReference type="SAM" id="Phobius"/>
    </source>
</evidence>
<keyword evidence="8 12" id="KW-1133">Transmembrane helix</keyword>
<proteinExistence type="inferred from homology"/>
<evidence type="ECO:0000256" key="11">
    <source>
        <dbReference type="PIRNR" id="PIRNR016636"/>
    </source>
</evidence>
<evidence type="ECO:0000313" key="13">
    <source>
        <dbReference type="EMBL" id="AUM12507.1"/>
    </source>
</evidence>
<accession>A0A2K9LJV0</accession>
<feature type="transmembrane region" description="Helical" evidence="12">
    <location>
        <begin position="311"/>
        <end position="331"/>
    </location>
</feature>
<keyword evidence="6 11" id="KW-0812">Transmembrane</keyword>
<evidence type="ECO:0000256" key="1">
    <source>
        <dbReference type="ARBA" id="ARBA00004651"/>
    </source>
</evidence>
<feature type="transmembrane region" description="Helical" evidence="12">
    <location>
        <begin position="107"/>
        <end position="132"/>
    </location>
</feature>
<keyword evidence="5 11" id="KW-0808">Transferase</keyword>
<dbReference type="InterPro" id="IPR051085">
    <property type="entry name" value="MB_O-acyltransferase"/>
</dbReference>
<name>A0A2K9LJV0_9GAMM</name>
<comment type="subcellular location">
    <subcellularLocation>
        <location evidence="11">Cell inner membrane</location>
    </subcellularLocation>
    <subcellularLocation>
        <location evidence="1">Cell membrane</location>
        <topology evidence="1">Multi-pass membrane protein</topology>
    </subcellularLocation>
</comment>
<dbReference type="Proteomes" id="UP000235116">
    <property type="component" value="Chromosome"/>
</dbReference>
<evidence type="ECO:0000256" key="6">
    <source>
        <dbReference type="ARBA" id="ARBA00022692"/>
    </source>
</evidence>
<gene>
    <name evidence="13" type="ORF">Kalk_08760</name>
</gene>
<keyword evidence="4 11" id="KW-1003">Cell membrane</keyword>
<dbReference type="UniPathway" id="UPA00286"/>
<dbReference type="GO" id="GO:0005886">
    <property type="term" value="C:plasma membrane"/>
    <property type="evidence" value="ECO:0007669"/>
    <property type="project" value="UniProtKB-SubCell"/>
</dbReference>
<dbReference type="Pfam" id="PF03062">
    <property type="entry name" value="MBOAT"/>
    <property type="match status" value="1"/>
</dbReference>
<dbReference type="EC" id="2.3.1.-" evidence="11"/>
<feature type="transmembrane region" description="Helical" evidence="12">
    <location>
        <begin position="337"/>
        <end position="357"/>
    </location>
</feature>
<keyword evidence="14" id="KW-1185">Reference proteome</keyword>
<evidence type="ECO:0000256" key="8">
    <source>
        <dbReference type="ARBA" id="ARBA00022989"/>
    </source>
</evidence>
<keyword evidence="9 11" id="KW-0472">Membrane</keyword>
<dbReference type="InterPro" id="IPR024194">
    <property type="entry name" value="Ac/AlaTfrase_AlgI/DltB"/>
</dbReference>
<organism evidence="13 14">
    <name type="scientific">Ketobacter alkanivorans</name>
    <dbReference type="NCBI Taxonomy" id="1917421"/>
    <lineage>
        <taxon>Bacteria</taxon>
        <taxon>Pseudomonadati</taxon>
        <taxon>Pseudomonadota</taxon>
        <taxon>Gammaproteobacteria</taxon>
        <taxon>Pseudomonadales</taxon>
        <taxon>Ketobacteraceae</taxon>
        <taxon>Ketobacter</taxon>
    </lineage>
</organism>
<comment type="similarity">
    <text evidence="3 11">Belongs to the membrane-bound acyltransferase family.</text>
</comment>
<evidence type="ECO:0000256" key="4">
    <source>
        <dbReference type="ARBA" id="ARBA00022475"/>
    </source>
</evidence>
<evidence type="ECO:0000256" key="7">
    <source>
        <dbReference type="ARBA" id="ARBA00022841"/>
    </source>
</evidence>
<dbReference type="InterPro" id="IPR004299">
    <property type="entry name" value="MBOAT_fam"/>
</dbReference>
<dbReference type="EMBL" id="CP022684">
    <property type="protein sequence ID" value="AUM12507.1"/>
    <property type="molecule type" value="Genomic_DNA"/>
</dbReference>
<dbReference type="PIRSF" id="PIRSF500217">
    <property type="entry name" value="AlgI"/>
    <property type="match status" value="1"/>
</dbReference>
<feature type="transmembrane region" description="Helical" evidence="12">
    <location>
        <begin position="364"/>
        <end position="381"/>
    </location>
</feature>
<protein>
    <recommendedName>
        <fullName evidence="11">Probable alginate O-acetylase</fullName>
        <ecNumber evidence="11">2.3.1.-</ecNumber>
    </recommendedName>
</protein>
<dbReference type="KEGG" id="kak:Kalk_08760"/>
<sequence length="470" mass="53352">MLFNTSLFFGFFCLFFILHSFVFTRPHTRALFMVAASLIFYAGWDYRFVPLLVFSGVVDFFVAQQIEGHTEQRRRKQWLFVSLFVNLGILGIFKYSNFMIDSVQETLSFFGVPVSLGTLEVVLPVGISFYTFQSMSYTIDVYRRETKARHNFVPFFATLSFFPQLVAGPILRAKQILPQIERFPDVTPENVKFGFVLITMGLFKKTIADLLSSPAQTLFNSDAPLSWIETVTGVLAFAGQIYGDFSGYSDIAIGIALLLGIQIPLNFNTPYFALSPVDFWKRWHISLSSWLRDYLYISLGGNRNGRQIRNVFITMLLGGLWHGAAWTFVIWGAYHGVIISATHMLRGTALGQWLAGIKLRAFRWLQWLFTFYLVCIGWVFFRAESVQDALTIIAALHSPGSAVEAQPFAGGLLAMVAVAILLIHCIDYGIVHGRELITRRYARFVPLLILGLTFTILIGEPGYEFIYFQF</sequence>
<dbReference type="GO" id="GO:0016746">
    <property type="term" value="F:acyltransferase activity"/>
    <property type="evidence" value="ECO:0007669"/>
    <property type="project" value="UniProtKB-KW"/>
</dbReference>
<dbReference type="PANTHER" id="PTHR13285:SF23">
    <property type="entry name" value="TEICHOIC ACID D-ALANYLTRANSFERASE"/>
    <property type="match status" value="1"/>
</dbReference>
<keyword evidence="7 11" id="KW-0016">Alginate biosynthesis</keyword>
<dbReference type="OrthoDB" id="139172at2"/>
<reference evidence="14" key="1">
    <citation type="submission" date="2017-08" db="EMBL/GenBank/DDBJ databases">
        <title>Direct submision.</title>
        <authorList>
            <person name="Kim S.-J."/>
            <person name="Rhee S.-K."/>
        </authorList>
    </citation>
    <scope>NUCLEOTIDE SEQUENCE [LARGE SCALE GENOMIC DNA]</scope>
    <source>
        <strain evidence="14">GI5</strain>
    </source>
</reference>
<keyword evidence="11" id="KW-0997">Cell inner membrane</keyword>
<evidence type="ECO:0000256" key="3">
    <source>
        <dbReference type="ARBA" id="ARBA00010323"/>
    </source>
</evidence>
<keyword evidence="10 11" id="KW-0012">Acyltransferase</keyword>
<comment type="pathway">
    <text evidence="2 11">Glycan biosynthesis; alginate biosynthesis.</text>
</comment>
<dbReference type="PANTHER" id="PTHR13285">
    <property type="entry name" value="ACYLTRANSFERASE"/>
    <property type="match status" value="1"/>
</dbReference>
<feature type="transmembrane region" description="Helical" evidence="12">
    <location>
        <begin position="248"/>
        <end position="267"/>
    </location>
</feature>
<evidence type="ECO:0000313" key="14">
    <source>
        <dbReference type="Proteomes" id="UP000235116"/>
    </source>
</evidence>
<dbReference type="PIRSF" id="PIRSF016636">
    <property type="entry name" value="AlgI_DltB"/>
    <property type="match status" value="1"/>
</dbReference>
<feature type="transmembrane region" description="Helical" evidence="12">
    <location>
        <begin position="152"/>
        <end position="171"/>
    </location>
</feature>